<dbReference type="SUPFAM" id="SSF53335">
    <property type="entry name" value="S-adenosyl-L-methionine-dependent methyltransferases"/>
    <property type="match status" value="1"/>
</dbReference>
<organism evidence="5 6">
    <name type="scientific">Roseomonas elaeocarpi</name>
    <dbReference type="NCBI Taxonomy" id="907779"/>
    <lineage>
        <taxon>Bacteria</taxon>
        <taxon>Pseudomonadati</taxon>
        <taxon>Pseudomonadota</taxon>
        <taxon>Alphaproteobacteria</taxon>
        <taxon>Acetobacterales</taxon>
        <taxon>Roseomonadaceae</taxon>
        <taxon>Roseomonas</taxon>
    </lineage>
</organism>
<dbReference type="InterPro" id="IPR007848">
    <property type="entry name" value="Small_mtfrase_dom"/>
</dbReference>
<gene>
    <name evidence="5" type="ORF">ACFFGY_16360</name>
</gene>
<accession>A0ABV6JVT2</accession>
<evidence type="ECO:0000256" key="3">
    <source>
        <dbReference type="SAM" id="MobiDB-lite"/>
    </source>
</evidence>
<evidence type="ECO:0000313" key="6">
    <source>
        <dbReference type="Proteomes" id="UP001589865"/>
    </source>
</evidence>
<proteinExistence type="predicted"/>
<reference evidence="5 6" key="1">
    <citation type="submission" date="2024-09" db="EMBL/GenBank/DDBJ databases">
        <authorList>
            <person name="Sun Q."/>
            <person name="Mori K."/>
        </authorList>
    </citation>
    <scope>NUCLEOTIDE SEQUENCE [LARGE SCALE GENOMIC DNA]</scope>
    <source>
        <strain evidence="5 6">TBRC 5777</strain>
    </source>
</reference>
<feature type="region of interest" description="Disordered" evidence="3">
    <location>
        <begin position="259"/>
        <end position="278"/>
    </location>
</feature>
<feature type="domain" description="Methyltransferase small" evidence="4">
    <location>
        <begin position="38"/>
        <end position="136"/>
    </location>
</feature>
<dbReference type="InterPro" id="IPR050210">
    <property type="entry name" value="tRNA_Adenine-N(6)_MTase"/>
</dbReference>
<dbReference type="PANTHER" id="PTHR47739:SF1">
    <property type="entry name" value="TRNA1(VAL) (ADENINE(37)-N6)-METHYLTRANSFERASE"/>
    <property type="match status" value="1"/>
</dbReference>
<evidence type="ECO:0000256" key="1">
    <source>
        <dbReference type="ARBA" id="ARBA00022603"/>
    </source>
</evidence>
<dbReference type="CDD" id="cd02440">
    <property type="entry name" value="AdoMet_MTases"/>
    <property type="match status" value="1"/>
</dbReference>
<dbReference type="EC" id="2.1.1.223" evidence="5"/>
<keyword evidence="1 5" id="KW-0489">Methyltransferase</keyword>
<comment type="caution">
    <text evidence="5">The sequence shown here is derived from an EMBL/GenBank/DDBJ whole genome shotgun (WGS) entry which is preliminary data.</text>
</comment>
<name>A0ABV6JVT2_9PROT</name>
<dbReference type="Proteomes" id="UP001589865">
    <property type="component" value="Unassembled WGS sequence"/>
</dbReference>
<dbReference type="EMBL" id="JBHLUN010000011">
    <property type="protein sequence ID" value="MFC0409826.1"/>
    <property type="molecule type" value="Genomic_DNA"/>
</dbReference>
<keyword evidence="5" id="KW-0808">Transferase</keyword>
<sequence length="278" mass="28763">MNDPAQDAPEMREDRLLGGRVRLRQPADGLRAGLDAVMLAAAVPARPGERVLELGTGSGPAALCLLARVPGSSVVAVERDAGLAALAAENLALNGWSDRGTVRQADIVDRAALRDLPIADHGMANPPYWEDGRASPDARRAAAMHECAAVPLLRWTAALSRGVRRGGTGVLILPASRLLDGLGALREVGFGSLAVLPLWPRAGEAARRVLLLGRVGGRGPDRVLPGLVLHHGRDWTGEAQAILRDAAPLPGLSPLPRGGAGARAVHAPPPGSPCSCDG</sequence>
<keyword evidence="6" id="KW-1185">Reference proteome</keyword>
<protein>
    <submittedName>
        <fullName evidence="5">tRNA1(Val) (Adenine(37)-N6)-methyltransferase</fullName>
        <ecNumber evidence="5">2.1.1.223</ecNumber>
    </submittedName>
</protein>
<dbReference type="GO" id="GO:0032259">
    <property type="term" value="P:methylation"/>
    <property type="evidence" value="ECO:0007669"/>
    <property type="project" value="UniProtKB-KW"/>
</dbReference>
<dbReference type="Gene3D" id="3.40.50.150">
    <property type="entry name" value="Vaccinia Virus protein VP39"/>
    <property type="match status" value="1"/>
</dbReference>
<evidence type="ECO:0000313" key="5">
    <source>
        <dbReference type="EMBL" id="MFC0409826.1"/>
    </source>
</evidence>
<evidence type="ECO:0000259" key="4">
    <source>
        <dbReference type="Pfam" id="PF05175"/>
    </source>
</evidence>
<evidence type="ECO:0000256" key="2">
    <source>
        <dbReference type="ARBA" id="ARBA00022691"/>
    </source>
</evidence>
<dbReference type="RefSeq" id="WP_377045578.1">
    <property type="nucleotide sequence ID" value="NZ_JBHLUN010000011.1"/>
</dbReference>
<dbReference type="PANTHER" id="PTHR47739">
    <property type="entry name" value="TRNA1(VAL) (ADENINE(37)-N6)-METHYLTRANSFERASE"/>
    <property type="match status" value="1"/>
</dbReference>
<dbReference type="GO" id="GO:0008168">
    <property type="term" value="F:methyltransferase activity"/>
    <property type="evidence" value="ECO:0007669"/>
    <property type="project" value="UniProtKB-KW"/>
</dbReference>
<dbReference type="Pfam" id="PF05175">
    <property type="entry name" value="MTS"/>
    <property type="match status" value="1"/>
</dbReference>
<dbReference type="InterPro" id="IPR029063">
    <property type="entry name" value="SAM-dependent_MTases_sf"/>
</dbReference>
<keyword evidence="2" id="KW-0949">S-adenosyl-L-methionine</keyword>